<evidence type="ECO:0000313" key="2">
    <source>
        <dbReference type="Proteomes" id="UP001156882"/>
    </source>
</evidence>
<proteinExistence type="predicted"/>
<reference evidence="2" key="1">
    <citation type="journal article" date="2019" name="Int. J. Syst. Evol. Microbiol.">
        <title>The Global Catalogue of Microorganisms (GCM) 10K type strain sequencing project: providing services to taxonomists for standard genome sequencing and annotation.</title>
        <authorList>
            <consortium name="The Broad Institute Genomics Platform"/>
            <consortium name="The Broad Institute Genome Sequencing Center for Infectious Disease"/>
            <person name="Wu L."/>
            <person name="Ma J."/>
        </authorList>
    </citation>
    <scope>NUCLEOTIDE SEQUENCE [LARGE SCALE GENOMIC DNA]</scope>
    <source>
        <strain evidence="2">NBRC 101365</strain>
    </source>
</reference>
<keyword evidence="2" id="KW-1185">Reference proteome</keyword>
<comment type="caution">
    <text evidence="1">The sequence shown here is derived from an EMBL/GenBank/DDBJ whole genome shotgun (WGS) entry which is preliminary data.</text>
</comment>
<name>A0ABQ6CB99_9HYPH</name>
<accession>A0ABQ6CB99</accession>
<evidence type="ECO:0000313" key="1">
    <source>
        <dbReference type="EMBL" id="GLS17593.1"/>
    </source>
</evidence>
<protein>
    <recommendedName>
        <fullName evidence="3">Ribbon-helix-helix protein CopG domain-containing protein</fullName>
    </recommendedName>
</protein>
<dbReference type="RefSeq" id="WP_284310405.1">
    <property type="nucleotide sequence ID" value="NZ_BSPC01000005.1"/>
</dbReference>
<sequence>MPTTVSTNLDDAVAARARDIAQREHCSLSTLVANAVTVFTELPKELRDMVLDLRAANDEAQLHALSNEIRAIVARTRFDRIAHRLAAEVKFPHLAADASELEILEAATALTLNEIRRRD</sequence>
<organism evidence="1 2">
    <name type="scientific">Labrys miyagiensis</name>
    <dbReference type="NCBI Taxonomy" id="346912"/>
    <lineage>
        <taxon>Bacteria</taxon>
        <taxon>Pseudomonadati</taxon>
        <taxon>Pseudomonadota</taxon>
        <taxon>Alphaproteobacteria</taxon>
        <taxon>Hyphomicrobiales</taxon>
        <taxon>Xanthobacteraceae</taxon>
        <taxon>Labrys</taxon>
    </lineage>
</organism>
<dbReference type="EMBL" id="BSPC01000005">
    <property type="protein sequence ID" value="GLS17593.1"/>
    <property type="molecule type" value="Genomic_DNA"/>
</dbReference>
<gene>
    <name evidence="1" type="ORF">GCM10007874_06080</name>
</gene>
<evidence type="ECO:0008006" key="3">
    <source>
        <dbReference type="Google" id="ProtNLM"/>
    </source>
</evidence>
<dbReference type="Proteomes" id="UP001156882">
    <property type="component" value="Unassembled WGS sequence"/>
</dbReference>